<keyword evidence="2" id="KW-1185">Reference proteome</keyword>
<reference evidence="1 2" key="1">
    <citation type="submission" date="2017-07" db="EMBL/GenBank/DDBJ databases">
        <title>Leptospira spp. isolated from tropical soils.</title>
        <authorList>
            <person name="Thibeaux R."/>
            <person name="Iraola G."/>
            <person name="Ferres I."/>
            <person name="Bierque E."/>
            <person name="Girault D."/>
            <person name="Soupe-Gilbert M.-E."/>
            <person name="Picardeau M."/>
            <person name="Goarant C."/>
        </authorList>
    </citation>
    <scope>NUCLEOTIDE SEQUENCE [LARGE SCALE GENOMIC DNA]</scope>
    <source>
        <strain evidence="1 2">FH4-C-A2</strain>
    </source>
</reference>
<accession>A0A2M9YCK6</accession>
<dbReference type="GO" id="GO:0016791">
    <property type="term" value="F:phosphatase activity"/>
    <property type="evidence" value="ECO:0007669"/>
    <property type="project" value="TreeGrafter"/>
</dbReference>
<dbReference type="SUPFAM" id="SSF53254">
    <property type="entry name" value="Phosphoglycerate mutase-like"/>
    <property type="match status" value="1"/>
</dbReference>
<protein>
    <submittedName>
        <fullName evidence="1">Fructose-2,6-bisphosphatase</fullName>
    </submittedName>
</protein>
<dbReference type="PANTHER" id="PTHR48100">
    <property type="entry name" value="BROAD-SPECIFICITY PHOSPHATASE YOR283W-RELATED"/>
    <property type="match status" value="1"/>
</dbReference>
<dbReference type="AlphaFoldDB" id="A0A2M9YCK6"/>
<dbReference type="Gene3D" id="3.40.50.1240">
    <property type="entry name" value="Phosphoglycerate mutase-like"/>
    <property type="match status" value="1"/>
</dbReference>
<evidence type="ECO:0000313" key="2">
    <source>
        <dbReference type="Proteomes" id="UP000231926"/>
    </source>
</evidence>
<dbReference type="Pfam" id="PF00300">
    <property type="entry name" value="His_Phos_1"/>
    <property type="match status" value="1"/>
</dbReference>
<dbReference type="InterPro" id="IPR013078">
    <property type="entry name" value="His_Pase_superF_clade-1"/>
</dbReference>
<dbReference type="PIRSF" id="PIRSF000709">
    <property type="entry name" value="6PFK_2-Ptase"/>
    <property type="match status" value="1"/>
</dbReference>
<gene>
    <name evidence="1" type="ORF">CH362_08075</name>
</gene>
<dbReference type="CDD" id="cd07067">
    <property type="entry name" value="HP_PGM_like"/>
    <property type="match status" value="1"/>
</dbReference>
<comment type="caution">
    <text evidence="1">The sequence shown here is derived from an EMBL/GenBank/DDBJ whole genome shotgun (WGS) entry which is preliminary data.</text>
</comment>
<name>A0A2M9YCK6_9LEPT</name>
<dbReference type="EMBL" id="NPDR01000003">
    <property type="protein sequence ID" value="PJZ49285.1"/>
    <property type="molecule type" value="Genomic_DNA"/>
</dbReference>
<dbReference type="InterPro" id="IPR029033">
    <property type="entry name" value="His_PPase_superfam"/>
</dbReference>
<dbReference type="OrthoDB" id="9783269at2"/>
<dbReference type="Proteomes" id="UP000231926">
    <property type="component" value="Unassembled WGS sequence"/>
</dbReference>
<dbReference type="InterPro" id="IPR050275">
    <property type="entry name" value="PGM_Phosphatase"/>
</dbReference>
<proteinExistence type="predicted"/>
<organism evidence="1 2">
    <name type="scientific">Leptospira saintgironsiae</name>
    <dbReference type="NCBI Taxonomy" id="2023183"/>
    <lineage>
        <taxon>Bacteria</taxon>
        <taxon>Pseudomonadati</taxon>
        <taxon>Spirochaetota</taxon>
        <taxon>Spirochaetia</taxon>
        <taxon>Leptospirales</taxon>
        <taxon>Leptospiraceae</taxon>
        <taxon>Leptospira</taxon>
    </lineage>
</organism>
<evidence type="ECO:0000313" key="1">
    <source>
        <dbReference type="EMBL" id="PJZ49285.1"/>
    </source>
</evidence>
<sequence length="224" mass="25818">MEECQKSVLFKTSKYMKKSLCLLRHPNISPEYSGRYLGRKEVSLSENGIEEIGKIKEKVQDKFLKGKVYSSPSKQCRETFEALGFPNESKHEFKDELQELDFGNWEGRSFSELAELNLEGLKKFADFSLSFRFPNGESLREFQSRVEIFKEYILSSTDSNIFVLSHGGFLSTLLCSLLDLPHSFYTKFKLSPSTLIYLDIHKNGQAILTDLIRNSSIRRSEWPG</sequence>